<comment type="caution">
    <text evidence="1">The sequence shown here is derived from an EMBL/GenBank/DDBJ whole genome shotgun (WGS) entry which is preliminary data.</text>
</comment>
<accession>A0AA36M3E8</accession>
<keyword evidence="2" id="KW-1185">Reference proteome</keyword>
<evidence type="ECO:0000313" key="1">
    <source>
        <dbReference type="EMBL" id="CAJ0596868.1"/>
    </source>
</evidence>
<gene>
    <name evidence="1" type="ORF">CYNAS_LOCUS8851</name>
</gene>
<evidence type="ECO:0000313" key="2">
    <source>
        <dbReference type="Proteomes" id="UP001176961"/>
    </source>
</evidence>
<protein>
    <recommendedName>
        <fullName evidence="3">Endonuclease-reverse transcriptase</fullName>
    </recommendedName>
</protein>
<dbReference type="EMBL" id="CATQJL010000223">
    <property type="protein sequence ID" value="CAJ0596868.1"/>
    <property type="molecule type" value="Genomic_DNA"/>
</dbReference>
<reference evidence="1" key="1">
    <citation type="submission" date="2023-07" db="EMBL/GenBank/DDBJ databases">
        <authorList>
            <consortium name="CYATHOMIX"/>
        </authorList>
    </citation>
    <scope>NUCLEOTIDE SEQUENCE</scope>
    <source>
        <strain evidence="1">N/A</strain>
    </source>
</reference>
<dbReference type="AlphaFoldDB" id="A0AA36M3E8"/>
<name>A0AA36M3E8_CYLNA</name>
<organism evidence="1 2">
    <name type="scientific">Cylicocyclus nassatus</name>
    <name type="common">Nematode worm</name>
    <dbReference type="NCBI Taxonomy" id="53992"/>
    <lineage>
        <taxon>Eukaryota</taxon>
        <taxon>Metazoa</taxon>
        <taxon>Ecdysozoa</taxon>
        <taxon>Nematoda</taxon>
        <taxon>Chromadorea</taxon>
        <taxon>Rhabditida</taxon>
        <taxon>Rhabditina</taxon>
        <taxon>Rhabditomorpha</taxon>
        <taxon>Strongyloidea</taxon>
        <taxon>Strongylidae</taxon>
        <taxon>Cylicocyclus</taxon>
    </lineage>
</organism>
<evidence type="ECO:0008006" key="3">
    <source>
        <dbReference type="Google" id="ProtNLM"/>
    </source>
</evidence>
<proteinExistence type="predicted"/>
<sequence length="214" mass="24808">MGKITIRFFSTYVPPKADDDYEDEQWNQAEAILQKSMAHSKRVCCMKSMNYYGKAFDTVEVNGLWTALEEQGVHWQLVTLLRQVYTSSNSIVKVGEASVPINVERGVRQGETWTVTKKMEKQLSAAGRRIERRMVGSRLLDKKTNSWLRGVTKVKDLVTCAKKRKWNYAWKLANRNEIKWSRELMEWRPPKASTTADEMEHEFQKKLGTTGAIR</sequence>
<dbReference type="Proteomes" id="UP001176961">
    <property type="component" value="Unassembled WGS sequence"/>
</dbReference>